<dbReference type="SUPFAM" id="SSF46785">
    <property type="entry name" value="Winged helix' DNA-binding domain"/>
    <property type="match status" value="1"/>
</dbReference>
<gene>
    <name evidence="7" type="ORF">ACFMB1_10520</name>
</gene>
<dbReference type="EMBL" id="JBHPON010000002">
    <property type="protein sequence ID" value="MFC6035979.1"/>
    <property type="molecule type" value="Genomic_DNA"/>
</dbReference>
<keyword evidence="5" id="KW-0804">Transcription</keyword>
<dbReference type="PRINTS" id="PR00039">
    <property type="entry name" value="HTHLYSR"/>
</dbReference>
<dbReference type="InterPro" id="IPR036390">
    <property type="entry name" value="WH_DNA-bd_sf"/>
</dbReference>
<dbReference type="PANTHER" id="PTHR30346:SF26">
    <property type="entry name" value="HYDROGEN PEROXIDE-INDUCIBLE GENES ACTIVATOR"/>
    <property type="match status" value="1"/>
</dbReference>
<proteinExistence type="inferred from homology"/>
<evidence type="ECO:0000313" key="8">
    <source>
        <dbReference type="Proteomes" id="UP001596116"/>
    </source>
</evidence>
<evidence type="ECO:0000313" key="7">
    <source>
        <dbReference type="EMBL" id="MFC6035979.1"/>
    </source>
</evidence>
<dbReference type="Pfam" id="PF00126">
    <property type="entry name" value="HTH_1"/>
    <property type="match status" value="1"/>
</dbReference>
<evidence type="ECO:0000259" key="6">
    <source>
        <dbReference type="PROSITE" id="PS50931"/>
    </source>
</evidence>
<name>A0ABW1KVJ0_9PROT</name>
<evidence type="ECO:0000256" key="4">
    <source>
        <dbReference type="ARBA" id="ARBA00023159"/>
    </source>
</evidence>
<evidence type="ECO:0000256" key="1">
    <source>
        <dbReference type="ARBA" id="ARBA00009437"/>
    </source>
</evidence>
<evidence type="ECO:0000256" key="5">
    <source>
        <dbReference type="ARBA" id="ARBA00023163"/>
    </source>
</evidence>
<comment type="caution">
    <text evidence="7">The sequence shown here is derived from an EMBL/GenBank/DDBJ whole genome shotgun (WGS) entry which is preliminary data.</text>
</comment>
<dbReference type="InterPro" id="IPR000847">
    <property type="entry name" value="LysR_HTH_N"/>
</dbReference>
<evidence type="ECO:0000256" key="2">
    <source>
        <dbReference type="ARBA" id="ARBA00023015"/>
    </source>
</evidence>
<keyword evidence="4" id="KW-0010">Activator</keyword>
<protein>
    <submittedName>
        <fullName evidence="7">Hydrogen peroxide-inducible genes activator</fullName>
    </submittedName>
</protein>
<dbReference type="Pfam" id="PF03466">
    <property type="entry name" value="LysR_substrate"/>
    <property type="match status" value="1"/>
</dbReference>
<organism evidence="7 8">
    <name type="scientific">Hyphococcus aureus</name>
    <dbReference type="NCBI Taxonomy" id="2666033"/>
    <lineage>
        <taxon>Bacteria</taxon>
        <taxon>Pseudomonadati</taxon>
        <taxon>Pseudomonadota</taxon>
        <taxon>Alphaproteobacteria</taxon>
        <taxon>Parvularculales</taxon>
        <taxon>Parvularculaceae</taxon>
        <taxon>Hyphococcus</taxon>
    </lineage>
</organism>
<keyword evidence="2" id="KW-0805">Transcription regulation</keyword>
<sequence>MITLKQMQCLLTVEETAHFRRAAERLGMTQPSLSVQVQNLEAELGLRLAERSRSGVVLTPAGREVAERARRLMNEVQGIADFAAGAQHGLVGVLRLGSKPTLGPYLLPHVVAALHRSHKKLRLYVRESEPRFLEDELGRGVHDMVLTQLPAASKEHVAEKLFDEPLYLALARDHPLAKEKIVSVSALRGLDILSLSPGYHLYDQISSLCDTFGARLVRDYEGTSLDALRVMVGMGMGAAFLPALYVHSELTARSEVVVRKLKGRTVTRSVGLIWRKSAGRADSYRTIAGVIRDVVARRFKDLSISSPQ</sequence>
<dbReference type="RefSeq" id="WP_379882798.1">
    <property type="nucleotide sequence ID" value="NZ_JBHPON010000002.1"/>
</dbReference>
<dbReference type="Proteomes" id="UP001596116">
    <property type="component" value="Unassembled WGS sequence"/>
</dbReference>
<dbReference type="InterPro" id="IPR005119">
    <property type="entry name" value="LysR_subst-bd"/>
</dbReference>
<accession>A0ABW1KVJ0</accession>
<dbReference type="InterPro" id="IPR036388">
    <property type="entry name" value="WH-like_DNA-bd_sf"/>
</dbReference>
<dbReference type="PANTHER" id="PTHR30346">
    <property type="entry name" value="TRANSCRIPTIONAL DUAL REGULATOR HCAR-RELATED"/>
    <property type="match status" value="1"/>
</dbReference>
<evidence type="ECO:0000256" key="3">
    <source>
        <dbReference type="ARBA" id="ARBA00023125"/>
    </source>
</evidence>
<dbReference type="SUPFAM" id="SSF53850">
    <property type="entry name" value="Periplasmic binding protein-like II"/>
    <property type="match status" value="1"/>
</dbReference>
<dbReference type="CDD" id="cd08411">
    <property type="entry name" value="PBP2_OxyR"/>
    <property type="match status" value="1"/>
</dbReference>
<dbReference type="Gene3D" id="3.40.190.10">
    <property type="entry name" value="Periplasmic binding protein-like II"/>
    <property type="match status" value="2"/>
</dbReference>
<feature type="domain" description="HTH lysR-type" evidence="6">
    <location>
        <begin position="2"/>
        <end position="59"/>
    </location>
</feature>
<dbReference type="Gene3D" id="1.10.10.10">
    <property type="entry name" value="Winged helix-like DNA-binding domain superfamily/Winged helix DNA-binding domain"/>
    <property type="match status" value="1"/>
</dbReference>
<keyword evidence="3" id="KW-0238">DNA-binding</keyword>
<comment type="similarity">
    <text evidence="1">Belongs to the LysR transcriptional regulatory family.</text>
</comment>
<reference evidence="7 8" key="1">
    <citation type="submission" date="2024-09" db="EMBL/GenBank/DDBJ databases">
        <authorList>
            <person name="Zhang Z.-H."/>
        </authorList>
    </citation>
    <scope>NUCLEOTIDE SEQUENCE [LARGE SCALE GENOMIC DNA]</scope>
    <source>
        <strain evidence="7 8">HHTR114</strain>
    </source>
</reference>
<keyword evidence="8" id="KW-1185">Reference proteome</keyword>
<dbReference type="PROSITE" id="PS50931">
    <property type="entry name" value="HTH_LYSR"/>
    <property type="match status" value="1"/>
</dbReference>